<evidence type="ECO:0000313" key="1">
    <source>
        <dbReference type="EMBL" id="NIL26101.1"/>
    </source>
</evidence>
<organism evidence="1 2">
    <name type="scientific">Yersinia massiliensis</name>
    <dbReference type="NCBI Taxonomy" id="419257"/>
    <lineage>
        <taxon>Bacteria</taxon>
        <taxon>Pseudomonadati</taxon>
        <taxon>Pseudomonadota</taxon>
        <taxon>Gammaproteobacteria</taxon>
        <taxon>Enterobacterales</taxon>
        <taxon>Yersiniaceae</taxon>
        <taxon>Yersinia</taxon>
    </lineage>
</organism>
<evidence type="ECO:0000313" key="2">
    <source>
        <dbReference type="Proteomes" id="UP000698240"/>
    </source>
</evidence>
<comment type="caution">
    <text evidence="1">The sequence shown here is derived from an EMBL/GenBank/DDBJ whole genome shotgun (WGS) entry which is preliminary data.</text>
</comment>
<dbReference type="Proteomes" id="UP000698240">
    <property type="component" value="Unassembled WGS sequence"/>
</dbReference>
<sequence>MSRYGLEVFRPDGTSVVMDNKTTVTKIAGMGSKGLSFGEWYTGIAVPAGYDYFLWMSSYAWIDYNISGSQWVPGGFAYLQPYLDANRILRVTPHSLQSVIPASYYGAYIWPSSGTLSGYGIQFMGVNNFTGISNISQFTCLLFKGEIDIYDGWLPSHINAAFAADQVMCYFYTEDTSKTICISPSPDDRRYRVFYVNGGGGATIRAKVCIFGNGALNRSKYGLEIYSKQNGSVVYNSGYDILARPKLVALTGAGLGSMRSVEGISRPMYAPCNIGAMYSYPWQVYVWVNSNGTQIGPSWGWVQNQPASHGPFTYYVSSIPIMVLDAANYFRF</sequence>
<dbReference type="EMBL" id="JAASAN010000002">
    <property type="protein sequence ID" value="NIL26101.1"/>
    <property type="molecule type" value="Genomic_DNA"/>
</dbReference>
<accession>A0AA90XUM6</accession>
<proteinExistence type="predicted"/>
<dbReference type="RefSeq" id="WP_167311248.1">
    <property type="nucleotide sequence ID" value="NZ_CP110790.1"/>
</dbReference>
<reference evidence="1" key="1">
    <citation type="submission" date="2020-03" db="EMBL/GenBank/DDBJ databases">
        <authorList>
            <person name="Kislichkina A."/>
            <person name="Dentovskaya S."/>
            <person name="Shaikhutdinov R."/>
            <person name="Ivanov S."/>
            <person name="Sizova A."/>
            <person name="Solomentsev V."/>
            <person name="Bogun A."/>
        </authorList>
    </citation>
    <scope>NUCLEOTIDE SEQUENCE</scope>
    <source>
        <strain evidence="1">SCPM-O-B-8025</strain>
    </source>
</reference>
<dbReference type="AlphaFoldDB" id="A0AA90XUM6"/>
<gene>
    <name evidence="1" type="ORF">HB980_05990</name>
</gene>
<protein>
    <submittedName>
        <fullName evidence="1">Uncharacterized protein</fullName>
    </submittedName>
</protein>
<name>A0AA90XUM6_9GAMM</name>